<keyword evidence="2" id="KW-0812">Transmembrane</keyword>
<comment type="caution">
    <text evidence="4">The sequence shown here is derived from an EMBL/GenBank/DDBJ whole genome shotgun (WGS) entry which is preliminary data.</text>
</comment>
<feature type="domain" description="SPOR" evidence="3">
    <location>
        <begin position="268"/>
        <end position="353"/>
    </location>
</feature>
<accession>A0A2T7G0Z8</accession>
<reference evidence="4 5" key="1">
    <citation type="submission" date="2018-04" db="EMBL/GenBank/DDBJ databases">
        <title>Pelagivirga bohaiensis gen. nov., sp. nov., a bacterium isolated from the Bohai Sea.</title>
        <authorList>
            <person name="Ji X."/>
        </authorList>
    </citation>
    <scope>NUCLEOTIDE SEQUENCE [LARGE SCALE GENOMIC DNA]</scope>
    <source>
        <strain evidence="4 5">BH-SD16</strain>
    </source>
</reference>
<sequence length="353" mass="35490">MVKYSDDPAAGETATPSGLGAGKYVNVAAAALSVALIGGVGVWGYKLLVRDVTGIPVVRAMQGDMRVAPENPGGEIAAHVGLSVNSVPADGGAAEPEDRLILAPSQVNLQAEDMAVAPVLADGRDETPAAEAGEVVAAGSPEIADPLAQSPTPAALTDDADDGADAVAAVAATSEPSGPLSAEDVLALADQIASGSEPMGALAEGEDVPVAVAVNGVTVDPDVIPDAVPGVRRSPRPSSRPARRVAPAAAPAASTPAPQAPAQVTTAAIPEGTKLVQLGAFDSPDIAANEWARLTGRFPEFFDGKDQVIQEAKSGGRTFFRLRATGFADLSDARRFCSAMSAEGAPCIPVVVR</sequence>
<dbReference type="PROSITE" id="PS51724">
    <property type="entry name" value="SPOR"/>
    <property type="match status" value="1"/>
</dbReference>
<dbReference type="EMBL" id="QCYG01000001">
    <property type="protein sequence ID" value="PVA08103.1"/>
    <property type="molecule type" value="Genomic_DNA"/>
</dbReference>
<keyword evidence="2" id="KW-0472">Membrane</keyword>
<dbReference type="Proteomes" id="UP000244817">
    <property type="component" value="Unassembled WGS sequence"/>
</dbReference>
<protein>
    <submittedName>
        <fullName evidence="4">SPOR domain-containing protein</fullName>
    </submittedName>
</protein>
<keyword evidence="5" id="KW-1185">Reference proteome</keyword>
<dbReference type="GO" id="GO:0042834">
    <property type="term" value="F:peptidoglycan binding"/>
    <property type="evidence" value="ECO:0007669"/>
    <property type="project" value="InterPro"/>
</dbReference>
<evidence type="ECO:0000256" key="1">
    <source>
        <dbReference type="SAM" id="MobiDB-lite"/>
    </source>
</evidence>
<gene>
    <name evidence="4" type="ORF">DC363_00980</name>
</gene>
<feature type="region of interest" description="Disordered" evidence="1">
    <location>
        <begin position="225"/>
        <end position="261"/>
    </location>
</feature>
<dbReference type="AlphaFoldDB" id="A0A2T7G0Z8"/>
<dbReference type="InterPro" id="IPR007730">
    <property type="entry name" value="SPOR-like_dom"/>
</dbReference>
<feature type="transmembrane region" description="Helical" evidence="2">
    <location>
        <begin position="24"/>
        <end position="45"/>
    </location>
</feature>
<dbReference type="OrthoDB" id="8479416at2"/>
<proteinExistence type="predicted"/>
<organism evidence="4 5">
    <name type="scientific">Thalassorhabdomicrobium marinisediminis</name>
    <dbReference type="NCBI Taxonomy" id="2170577"/>
    <lineage>
        <taxon>Bacteria</taxon>
        <taxon>Pseudomonadati</taxon>
        <taxon>Pseudomonadota</taxon>
        <taxon>Alphaproteobacteria</taxon>
        <taxon>Rhodobacterales</taxon>
        <taxon>Paracoccaceae</taxon>
        <taxon>Thalassorhabdomicrobium</taxon>
    </lineage>
</organism>
<dbReference type="Gene3D" id="3.30.70.1070">
    <property type="entry name" value="Sporulation related repeat"/>
    <property type="match status" value="1"/>
</dbReference>
<name>A0A2T7G0Z8_9RHOB</name>
<evidence type="ECO:0000313" key="4">
    <source>
        <dbReference type="EMBL" id="PVA08103.1"/>
    </source>
</evidence>
<evidence type="ECO:0000256" key="2">
    <source>
        <dbReference type="SAM" id="Phobius"/>
    </source>
</evidence>
<evidence type="ECO:0000313" key="5">
    <source>
        <dbReference type="Proteomes" id="UP000244817"/>
    </source>
</evidence>
<evidence type="ECO:0000259" key="3">
    <source>
        <dbReference type="PROSITE" id="PS51724"/>
    </source>
</evidence>
<dbReference type="InterPro" id="IPR036680">
    <property type="entry name" value="SPOR-like_sf"/>
</dbReference>
<dbReference type="RefSeq" id="WP_108639257.1">
    <property type="nucleotide sequence ID" value="NZ_QCYG01000001.1"/>
</dbReference>
<keyword evidence="2" id="KW-1133">Transmembrane helix</keyword>
<feature type="region of interest" description="Disordered" evidence="1">
    <location>
        <begin position="140"/>
        <end position="160"/>
    </location>
</feature>
<dbReference type="Pfam" id="PF05036">
    <property type="entry name" value="SPOR"/>
    <property type="match status" value="1"/>
</dbReference>